<proteinExistence type="predicted"/>
<dbReference type="Proteomes" id="UP000046680">
    <property type="component" value="Unassembled WGS sequence"/>
</dbReference>
<evidence type="ECO:0000256" key="1">
    <source>
        <dbReference type="SAM" id="MobiDB-lite"/>
    </source>
</evidence>
<name>A0A654TW99_MYCTX</name>
<evidence type="ECO:0000313" key="3">
    <source>
        <dbReference type="Proteomes" id="UP000046680"/>
    </source>
</evidence>
<evidence type="ECO:0000313" key="2">
    <source>
        <dbReference type="EMBL" id="CFR66733.1"/>
    </source>
</evidence>
<gene>
    <name evidence="2" type="ORF">ERS007657_00398</name>
</gene>
<sequence>MRSGQRGRDLRGLCRGQYAHHIARDRVRPQRRDDDILVDVRGDDQRLNAGITKDFEPARGGGPEHQPGHRRMCVISCSVMRCQLKTGYRNWSTGSPHRVGSGCAGGVEPLILPSTAINAASS</sequence>
<dbReference type="AlphaFoldDB" id="A0A654TW99"/>
<dbReference type="EMBL" id="CGCX01000082">
    <property type="protein sequence ID" value="CFR66733.1"/>
    <property type="molecule type" value="Genomic_DNA"/>
</dbReference>
<protein>
    <submittedName>
        <fullName evidence="2">Uncharacterized protein</fullName>
    </submittedName>
</protein>
<organism evidence="2 3">
    <name type="scientific">Mycobacterium tuberculosis</name>
    <dbReference type="NCBI Taxonomy" id="1773"/>
    <lineage>
        <taxon>Bacteria</taxon>
        <taxon>Bacillati</taxon>
        <taxon>Actinomycetota</taxon>
        <taxon>Actinomycetes</taxon>
        <taxon>Mycobacteriales</taxon>
        <taxon>Mycobacteriaceae</taxon>
        <taxon>Mycobacterium</taxon>
        <taxon>Mycobacterium tuberculosis complex</taxon>
    </lineage>
</organism>
<feature type="region of interest" description="Disordered" evidence="1">
    <location>
        <begin position="48"/>
        <end position="67"/>
    </location>
</feature>
<accession>A0A654TW99</accession>
<reference evidence="2 3" key="1">
    <citation type="submission" date="2015-03" db="EMBL/GenBank/DDBJ databases">
        <authorList>
            <consortium name="Pathogen Informatics"/>
        </authorList>
    </citation>
    <scope>NUCLEOTIDE SEQUENCE [LARGE SCALE GENOMIC DNA]</scope>
    <source>
        <strain evidence="2 3">C09601061</strain>
    </source>
</reference>